<dbReference type="EMBL" id="UINC01189033">
    <property type="protein sequence ID" value="SVE02541.1"/>
    <property type="molecule type" value="Genomic_DNA"/>
</dbReference>
<name>A0A383A4J4_9ZZZZ</name>
<sequence>MNLINNIITTIIPFLPKKIVKIIADKYVAGQTPKEALNVIKYLNLKKYDTTIDLLGEHIKNIKETEQITN</sequence>
<dbReference type="AlphaFoldDB" id="A0A383A4J4"/>
<feature type="non-terminal residue" evidence="1">
    <location>
        <position position="70"/>
    </location>
</feature>
<accession>A0A383A4J4</accession>
<evidence type="ECO:0000313" key="1">
    <source>
        <dbReference type="EMBL" id="SVE02541.1"/>
    </source>
</evidence>
<reference evidence="1" key="1">
    <citation type="submission" date="2018-05" db="EMBL/GenBank/DDBJ databases">
        <authorList>
            <person name="Lanie J.A."/>
            <person name="Ng W.-L."/>
            <person name="Kazmierczak K.M."/>
            <person name="Andrzejewski T.M."/>
            <person name="Davidsen T.M."/>
            <person name="Wayne K.J."/>
            <person name="Tettelin H."/>
            <person name="Glass J.I."/>
            <person name="Rusch D."/>
            <person name="Podicherti R."/>
            <person name="Tsui H.-C.T."/>
            <person name="Winkler M.E."/>
        </authorList>
    </citation>
    <scope>NUCLEOTIDE SEQUENCE</scope>
</reference>
<gene>
    <name evidence="1" type="ORF">METZ01_LOCUS455395</name>
</gene>
<dbReference type="Gene3D" id="3.20.20.220">
    <property type="match status" value="1"/>
</dbReference>
<protein>
    <submittedName>
        <fullName evidence="1">Uncharacterized protein</fullName>
    </submittedName>
</protein>
<organism evidence="1">
    <name type="scientific">marine metagenome</name>
    <dbReference type="NCBI Taxonomy" id="408172"/>
    <lineage>
        <taxon>unclassified sequences</taxon>
        <taxon>metagenomes</taxon>
        <taxon>ecological metagenomes</taxon>
    </lineage>
</organism>
<proteinExistence type="predicted"/>